<organism evidence="3 4">
    <name type="scientific">Caenorhabditis briggsae</name>
    <dbReference type="NCBI Taxonomy" id="6238"/>
    <lineage>
        <taxon>Eukaryota</taxon>
        <taxon>Metazoa</taxon>
        <taxon>Ecdysozoa</taxon>
        <taxon>Nematoda</taxon>
        <taxon>Chromadorea</taxon>
        <taxon>Rhabditida</taxon>
        <taxon>Rhabditina</taxon>
        <taxon>Rhabditomorpha</taxon>
        <taxon>Rhabditoidea</taxon>
        <taxon>Rhabditidae</taxon>
        <taxon>Peloderinae</taxon>
        <taxon>Caenorhabditis</taxon>
    </lineage>
</organism>
<dbReference type="AlphaFoldDB" id="A0AAE9JGV2"/>
<evidence type="ECO:0000313" key="3">
    <source>
        <dbReference type="EMBL" id="UMM29278.1"/>
    </source>
</evidence>
<keyword evidence="4" id="KW-1185">Reference proteome</keyword>
<evidence type="ECO:0000256" key="2">
    <source>
        <dbReference type="SAM" id="SignalP"/>
    </source>
</evidence>
<evidence type="ECO:0000256" key="1">
    <source>
        <dbReference type="SAM" id="Phobius"/>
    </source>
</evidence>
<name>A0AAE9JGV2_CAEBR</name>
<dbReference type="Proteomes" id="UP000829354">
    <property type="component" value="Chromosome IV"/>
</dbReference>
<feature type="transmembrane region" description="Helical" evidence="1">
    <location>
        <begin position="211"/>
        <end position="228"/>
    </location>
</feature>
<feature type="transmembrane region" description="Helical" evidence="1">
    <location>
        <begin position="240"/>
        <end position="265"/>
    </location>
</feature>
<dbReference type="EMBL" id="CP092623">
    <property type="protein sequence ID" value="UMM29278.1"/>
    <property type="molecule type" value="Genomic_DNA"/>
</dbReference>
<gene>
    <name evidence="3" type="ORF">L5515_011720</name>
</gene>
<evidence type="ECO:0000313" key="4">
    <source>
        <dbReference type="Proteomes" id="UP000829354"/>
    </source>
</evidence>
<keyword evidence="1" id="KW-0472">Membrane</keyword>
<feature type="signal peptide" evidence="2">
    <location>
        <begin position="1"/>
        <end position="19"/>
    </location>
</feature>
<feature type="chain" id="PRO_5042159281" evidence="2">
    <location>
        <begin position="20"/>
        <end position="316"/>
    </location>
</feature>
<protein>
    <submittedName>
        <fullName evidence="3">Uncharacterized protein</fullName>
    </submittedName>
</protein>
<keyword evidence="1" id="KW-1133">Transmembrane helix</keyword>
<reference evidence="3 4" key="1">
    <citation type="submission" date="2022-04" db="EMBL/GenBank/DDBJ databases">
        <title>Chromosome-level reference genomes for two strains of Caenorhabditis briggsae: an improved platform for comparative genomics.</title>
        <authorList>
            <person name="Stevens L."/>
            <person name="Andersen E."/>
        </authorList>
    </citation>
    <scope>NUCLEOTIDE SEQUENCE [LARGE SCALE GENOMIC DNA]</scope>
    <source>
        <strain evidence="3">VX34</strain>
        <tissue evidence="3">Whole-organism</tissue>
    </source>
</reference>
<sequence length="316" mass="35879">MRVCPLFTLVFYVLNTVSHVGTQQAFISVSYPAISRIIPHATNANAFALAQGLNTNTGKFAAQRTLVNQFFNQNKAGKPNPKTLSLYDNSTYSKQKLIALVNNRQAINNWWTQDLTPGLTKIYNAATATSYKNLYAYFDSRYINSFSYTVVYWMLTVLMKNMWDEAAYNATTDLIANTMEKQAEKSATLVFEIYTAAFEANHNQTYMKGKCFILAIGLVLICTSTNTADEDSDFTKTTYTVLFIIGCVMTFVGGLGYLYTIYEVLMRARQKFRERQLRKLEQQVVRRRTETMARTRTIALTMERQKTMSMIGGGPV</sequence>
<accession>A0AAE9JGV2</accession>
<proteinExistence type="predicted"/>
<keyword evidence="1" id="KW-0812">Transmembrane</keyword>
<keyword evidence="2" id="KW-0732">Signal</keyword>